<evidence type="ECO:0000313" key="2">
    <source>
        <dbReference type="Proteomes" id="UP000280296"/>
    </source>
</evidence>
<proteinExistence type="predicted"/>
<organism evidence="1 2">
    <name type="scientific">Tautonia sociabilis</name>
    <dbReference type="NCBI Taxonomy" id="2080755"/>
    <lineage>
        <taxon>Bacteria</taxon>
        <taxon>Pseudomonadati</taxon>
        <taxon>Planctomycetota</taxon>
        <taxon>Planctomycetia</taxon>
        <taxon>Isosphaerales</taxon>
        <taxon>Isosphaeraceae</taxon>
        <taxon>Tautonia</taxon>
    </lineage>
</organism>
<dbReference type="EMBL" id="RYZH01000006">
    <property type="protein sequence ID" value="RUL88868.1"/>
    <property type="molecule type" value="Genomic_DNA"/>
</dbReference>
<dbReference type="Proteomes" id="UP000280296">
    <property type="component" value="Unassembled WGS sequence"/>
</dbReference>
<gene>
    <name evidence="1" type="ORF">TsocGM_04460</name>
</gene>
<protein>
    <submittedName>
        <fullName evidence="1">Uncharacterized protein</fullName>
    </submittedName>
</protein>
<dbReference type="OrthoDB" id="275154at2"/>
<reference evidence="1 2" key="2">
    <citation type="submission" date="2019-01" db="EMBL/GenBank/DDBJ databases">
        <title>Tautonia sociabilis, a novel thermotolerant planctomycete of Isosphaeraceae family, isolated from a 4000 m deep subterranean habitat.</title>
        <authorList>
            <person name="Kovaleva O.L."/>
            <person name="Elcheninov A.G."/>
            <person name="Van Heerden E."/>
            <person name="Toshchakov S.V."/>
            <person name="Novikov A."/>
            <person name="Bonch-Osmolovskaya E.A."/>
            <person name="Kublanov I.V."/>
        </authorList>
    </citation>
    <scope>NUCLEOTIDE SEQUENCE [LARGE SCALE GENOMIC DNA]</scope>
    <source>
        <strain evidence="1 2">GM2012</strain>
    </source>
</reference>
<dbReference type="RefSeq" id="WP_126724119.1">
    <property type="nucleotide sequence ID" value="NZ_RYZH01000006.1"/>
</dbReference>
<sequence length="141" mass="16779">MGPAEIVASLKELCEEEGPRIRTESIVDWIDRHGGFESEAELIAFAKKMKARQYARQLTYEDEETGLKIKRLWSFRDPITRERYYNDILQLPEDRRRRFVHQYAHFLDQLRSVRRAMADYFAGQEFFPFYVAAEADSEFDS</sequence>
<dbReference type="AlphaFoldDB" id="A0A432MP68"/>
<name>A0A432MP68_9BACT</name>
<reference evidence="1 2" key="1">
    <citation type="submission" date="2018-12" db="EMBL/GenBank/DDBJ databases">
        <authorList>
            <person name="Toschakov S.V."/>
        </authorList>
    </citation>
    <scope>NUCLEOTIDE SEQUENCE [LARGE SCALE GENOMIC DNA]</scope>
    <source>
        <strain evidence="1 2">GM2012</strain>
    </source>
</reference>
<comment type="caution">
    <text evidence="1">The sequence shown here is derived from an EMBL/GenBank/DDBJ whole genome shotgun (WGS) entry which is preliminary data.</text>
</comment>
<keyword evidence="2" id="KW-1185">Reference proteome</keyword>
<evidence type="ECO:0000313" key="1">
    <source>
        <dbReference type="EMBL" id="RUL88868.1"/>
    </source>
</evidence>
<accession>A0A432MP68</accession>